<gene>
    <name evidence="1" type="ORF">EV182_003157</name>
</gene>
<comment type="caution">
    <text evidence="1">The sequence shown here is derived from an EMBL/GenBank/DDBJ whole genome shotgun (WGS) entry which is preliminary data.</text>
</comment>
<feature type="non-terminal residue" evidence="1">
    <location>
        <position position="122"/>
    </location>
</feature>
<evidence type="ECO:0000313" key="2">
    <source>
        <dbReference type="Proteomes" id="UP001145114"/>
    </source>
</evidence>
<keyword evidence="2" id="KW-1185">Reference proteome</keyword>
<protein>
    <submittedName>
        <fullName evidence="1">Uncharacterized protein</fullName>
    </submittedName>
</protein>
<dbReference type="Proteomes" id="UP001145114">
    <property type="component" value="Unassembled WGS sequence"/>
</dbReference>
<evidence type="ECO:0000313" key="1">
    <source>
        <dbReference type="EMBL" id="KAJ1674497.1"/>
    </source>
</evidence>
<organism evidence="1 2">
    <name type="scientific">Spiromyces aspiralis</name>
    <dbReference type="NCBI Taxonomy" id="68401"/>
    <lineage>
        <taxon>Eukaryota</taxon>
        <taxon>Fungi</taxon>
        <taxon>Fungi incertae sedis</taxon>
        <taxon>Zoopagomycota</taxon>
        <taxon>Kickxellomycotina</taxon>
        <taxon>Kickxellomycetes</taxon>
        <taxon>Kickxellales</taxon>
        <taxon>Kickxellaceae</taxon>
        <taxon>Spiromyces</taxon>
    </lineage>
</organism>
<reference evidence="1" key="1">
    <citation type="submission" date="2022-06" db="EMBL/GenBank/DDBJ databases">
        <title>Phylogenomic reconstructions and comparative analyses of Kickxellomycotina fungi.</title>
        <authorList>
            <person name="Reynolds N.K."/>
            <person name="Stajich J.E."/>
            <person name="Barry K."/>
            <person name="Grigoriev I.V."/>
            <person name="Crous P."/>
            <person name="Smith M.E."/>
        </authorList>
    </citation>
    <scope>NUCLEOTIDE SEQUENCE</scope>
    <source>
        <strain evidence="1">RSA 2271</strain>
    </source>
</reference>
<dbReference type="EMBL" id="JAMZIH010005920">
    <property type="protein sequence ID" value="KAJ1674497.1"/>
    <property type="molecule type" value="Genomic_DNA"/>
</dbReference>
<accession>A0ACC1HDE6</accession>
<name>A0ACC1HDE6_9FUNG</name>
<proteinExistence type="predicted"/>
<sequence>MSVIIVPALCRGRPTCLCEDALQCLAAHMTGVVCAGGHSVVPLVLSEWRALQAWLSHHPSDYTAYHYLHAFVELLTSSHCESCPALRGGSGPRSAAMLALLRPMARQVMYEIDTLYGYYEAK</sequence>